<organism evidence="1 2">
    <name type="scientific">Lindgomyces ingoldianus</name>
    <dbReference type="NCBI Taxonomy" id="673940"/>
    <lineage>
        <taxon>Eukaryota</taxon>
        <taxon>Fungi</taxon>
        <taxon>Dikarya</taxon>
        <taxon>Ascomycota</taxon>
        <taxon>Pezizomycotina</taxon>
        <taxon>Dothideomycetes</taxon>
        <taxon>Pleosporomycetidae</taxon>
        <taxon>Pleosporales</taxon>
        <taxon>Lindgomycetaceae</taxon>
        <taxon>Lindgomyces</taxon>
    </lineage>
</organism>
<evidence type="ECO:0000313" key="1">
    <source>
        <dbReference type="EMBL" id="KAF2476237.1"/>
    </source>
</evidence>
<dbReference type="EMBL" id="MU003494">
    <property type="protein sequence ID" value="KAF2476237.1"/>
    <property type="molecule type" value="Genomic_DNA"/>
</dbReference>
<gene>
    <name evidence="1" type="ORF">BDR25DRAFT_300341</name>
</gene>
<comment type="caution">
    <text evidence="1">The sequence shown here is derived from an EMBL/GenBank/DDBJ whole genome shotgun (WGS) entry which is preliminary data.</text>
</comment>
<keyword evidence="2" id="KW-1185">Reference proteome</keyword>
<evidence type="ECO:0000313" key="2">
    <source>
        <dbReference type="Proteomes" id="UP000799755"/>
    </source>
</evidence>
<accession>A0ACB6RAW1</accession>
<name>A0ACB6RAW1_9PLEO</name>
<protein>
    <submittedName>
        <fullName evidence="1">Uncharacterized protein</fullName>
    </submittedName>
</protein>
<proteinExistence type="predicted"/>
<sequence>MLSRRMRFCGQVLILLLNSQKTGFVPSSVLGSCYLHHWVLLWNIKDCSPSEGINAPSSIHPAATYPTS</sequence>
<reference evidence="1" key="1">
    <citation type="journal article" date="2020" name="Stud. Mycol.">
        <title>101 Dothideomycetes genomes: a test case for predicting lifestyles and emergence of pathogens.</title>
        <authorList>
            <person name="Haridas S."/>
            <person name="Albert R."/>
            <person name="Binder M."/>
            <person name="Bloem J."/>
            <person name="Labutti K."/>
            <person name="Salamov A."/>
            <person name="Andreopoulos B."/>
            <person name="Baker S."/>
            <person name="Barry K."/>
            <person name="Bills G."/>
            <person name="Bluhm B."/>
            <person name="Cannon C."/>
            <person name="Castanera R."/>
            <person name="Culley D."/>
            <person name="Daum C."/>
            <person name="Ezra D."/>
            <person name="Gonzalez J."/>
            <person name="Henrissat B."/>
            <person name="Kuo A."/>
            <person name="Liang C."/>
            <person name="Lipzen A."/>
            <person name="Lutzoni F."/>
            <person name="Magnuson J."/>
            <person name="Mondo S."/>
            <person name="Nolan M."/>
            <person name="Ohm R."/>
            <person name="Pangilinan J."/>
            <person name="Park H.-J."/>
            <person name="Ramirez L."/>
            <person name="Alfaro M."/>
            <person name="Sun H."/>
            <person name="Tritt A."/>
            <person name="Yoshinaga Y."/>
            <person name="Zwiers L.-H."/>
            <person name="Turgeon B."/>
            <person name="Goodwin S."/>
            <person name="Spatafora J."/>
            <person name="Crous P."/>
            <person name="Grigoriev I."/>
        </authorList>
    </citation>
    <scope>NUCLEOTIDE SEQUENCE</scope>
    <source>
        <strain evidence="1">ATCC 200398</strain>
    </source>
</reference>
<dbReference type="Proteomes" id="UP000799755">
    <property type="component" value="Unassembled WGS sequence"/>
</dbReference>